<dbReference type="InterPro" id="IPR013520">
    <property type="entry name" value="Ribonucl_H"/>
</dbReference>
<dbReference type="HOGENOM" id="CLU_047806_9_0_6"/>
<dbReference type="SUPFAM" id="SSF53098">
    <property type="entry name" value="Ribonuclease H-like"/>
    <property type="match status" value="1"/>
</dbReference>
<comment type="caution">
    <text evidence="5">The sequence shown here is derived from an EMBL/GenBank/DDBJ whole genome shotgun (WGS) entry which is preliminary data.</text>
</comment>
<organism evidence="5 6">
    <name type="scientific">Reinekea blandensis MED297</name>
    <dbReference type="NCBI Taxonomy" id="314283"/>
    <lineage>
        <taxon>Bacteria</taxon>
        <taxon>Pseudomonadati</taxon>
        <taxon>Pseudomonadota</taxon>
        <taxon>Gammaproteobacteria</taxon>
        <taxon>Oceanospirillales</taxon>
        <taxon>Saccharospirillaceae</taxon>
        <taxon>Reinekea</taxon>
    </lineage>
</organism>
<accession>A4B904</accession>
<protein>
    <submittedName>
        <fullName evidence="5">DNA polymerase III subunit epsilon</fullName>
    </submittedName>
</protein>
<dbReference type="PANTHER" id="PTHR30231:SF4">
    <property type="entry name" value="PROTEIN NEN2"/>
    <property type="match status" value="1"/>
</dbReference>
<dbReference type="Gene3D" id="3.30.420.10">
    <property type="entry name" value="Ribonuclease H-like superfamily/Ribonuclease H"/>
    <property type="match status" value="1"/>
</dbReference>
<feature type="domain" description="Exonuclease" evidence="4">
    <location>
        <begin position="47"/>
        <end position="226"/>
    </location>
</feature>
<keyword evidence="1" id="KW-0540">Nuclease</keyword>
<keyword evidence="6" id="KW-1185">Reference proteome</keyword>
<dbReference type="Proteomes" id="UP000005953">
    <property type="component" value="Unassembled WGS sequence"/>
</dbReference>
<gene>
    <name evidence="5" type="ORF">MED297_19497</name>
</gene>
<dbReference type="GO" id="GO:0003676">
    <property type="term" value="F:nucleic acid binding"/>
    <property type="evidence" value="ECO:0007669"/>
    <property type="project" value="InterPro"/>
</dbReference>
<dbReference type="STRING" id="314283.MED297_19497"/>
<dbReference type="SMART" id="SM00479">
    <property type="entry name" value="EXOIII"/>
    <property type="match status" value="1"/>
</dbReference>
<proteinExistence type="predicted"/>
<dbReference type="PANTHER" id="PTHR30231">
    <property type="entry name" value="DNA POLYMERASE III SUBUNIT EPSILON"/>
    <property type="match status" value="1"/>
</dbReference>
<evidence type="ECO:0000256" key="2">
    <source>
        <dbReference type="ARBA" id="ARBA00022801"/>
    </source>
</evidence>
<evidence type="ECO:0000313" key="6">
    <source>
        <dbReference type="Proteomes" id="UP000005953"/>
    </source>
</evidence>
<keyword evidence="2" id="KW-0378">Hydrolase</keyword>
<dbReference type="InterPro" id="IPR036397">
    <property type="entry name" value="RNaseH_sf"/>
</dbReference>
<dbReference type="RefSeq" id="WP_008044519.1">
    <property type="nucleotide sequence ID" value="NZ_CH724151.1"/>
</dbReference>
<dbReference type="GO" id="GO:0006259">
    <property type="term" value="P:DNA metabolic process"/>
    <property type="evidence" value="ECO:0007669"/>
    <property type="project" value="UniProtKB-ARBA"/>
</dbReference>
<name>A4B904_9GAMM</name>
<evidence type="ECO:0000313" key="5">
    <source>
        <dbReference type="EMBL" id="EAR11105.1"/>
    </source>
</evidence>
<dbReference type="AlphaFoldDB" id="A4B904"/>
<dbReference type="NCBIfam" id="NF006602">
    <property type="entry name" value="PRK09146.1"/>
    <property type="match status" value="1"/>
</dbReference>
<dbReference type="OrthoDB" id="5497329at2"/>
<dbReference type="GO" id="GO:0005829">
    <property type="term" value="C:cytosol"/>
    <property type="evidence" value="ECO:0007669"/>
    <property type="project" value="TreeGrafter"/>
</dbReference>
<evidence type="ECO:0000256" key="3">
    <source>
        <dbReference type="ARBA" id="ARBA00022839"/>
    </source>
</evidence>
<sequence>MLYPYQTLPDDWDDFLFEQVSEQQPPALQAFYQQPWVEPDLLVGDAEFVAVDIETTGLNAEQDDIISIGLVPFTAQRITLAKARHWLVRTRNLTSESVVVHRITHSDIAQAPPLRAVLSEVIPCLQGRQVVVHYRYMEREFFRQSVAGLHESTWLFPVIDTLELEAAHLRQKQSIVSRLFKQTLPSLRLPNVRERYNLPAYENHNALTDALATAELLQAQVAKQNLVDKPVRSLWY</sequence>
<evidence type="ECO:0000259" key="4">
    <source>
        <dbReference type="SMART" id="SM00479"/>
    </source>
</evidence>
<dbReference type="Pfam" id="PF00929">
    <property type="entry name" value="RNase_T"/>
    <property type="match status" value="1"/>
</dbReference>
<evidence type="ECO:0000256" key="1">
    <source>
        <dbReference type="ARBA" id="ARBA00022722"/>
    </source>
</evidence>
<reference evidence="5 6" key="1">
    <citation type="submission" date="2006-02" db="EMBL/GenBank/DDBJ databases">
        <authorList>
            <person name="Pinhassi J."/>
            <person name="Pedros-Alio C."/>
            <person name="Ferriera S."/>
            <person name="Johnson J."/>
            <person name="Kravitz S."/>
            <person name="Halpern A."/>
            <person name="Remington K."/>
            <person name="Beeson K."/>
            <person name="Tran B."/>
            <person name="Rogers Y.-H."/>
            <person name="Friedman R."/>
            <person name="Venter J.C."/>
        </authorList>
    </citation>
    <scope>NUCLEOTIDE SEQUENCE [LARGE SCALE GENOMIC DNA]</scope>
    <source>
        <strain evidence="5 6">MED297</strain>
    </source>
</reference>
<dbReference type="CDD" id="cd06127">
    <property type="entry name" value="DEDDh"/>
    <property type="match status" value="1"/>
</dbReference>
<dbReference type="GO" id="GO:0008408">
    <property type="term" value="F:3'-5' exonuclease activity"/>
    <property type="evidence" value="ECO:0007669"/>
    <property type="project" value="TreeGrafter"/>
</dbReference>
<keyword evidence="3" id="KW-0269">Exonuclease</keyword>
<dbReference type="InterPro" id="IPR012337">
    <property type="entry name" value="RNaseH-like_sf"/>
</dbReference>
<dbReference type="EMBL" id="AAOE01000001">
    <property type="protein sequence ID" value="EAR11105.1"/>
    <property type="molecule type" value="Genomic_DNA"/>
</dbReference>